<protein>
    <recommendedName>
        <fullName evidence="2">RBR-type E3 ubiquitin transferase</fullName>
        <ecNumber evidence="2">2.3.2.31</ecNumber>
    </recommendedName>
</protein>
<keyword evidence="12" id="KW-1185">Reference proteome</keyword>
<dbReference type="Gene3D" id="1.20.120.1750">
    <property type="match status" value="1"/>
</dbReference>
<dbReference type="PROSITE" id="PS50802">
    <property type="entry name" value="OTU"/>
    <property type="match status" value="1"/>
</dbReference>
<organism evidence="11 12">
    <name type="scientific">Adineta ricciae</name>
    <name type="common">Rotifer</name>
    <dbReference type="NCBI Taxonomy" id="249248"/>
    <lineage>
        <taxon>Eukaryota</taxon>
        <taxon>Metazoa</taxon>
        <taxon>Spiralia</taxon>
        <taxon>Gnathifera</taxon>
        <taxon>Rotifera</taxon>
        <taxon>Eurotatoria</taxon>
        <taxon>Bdelloidea</taxon>
        <taxon>Adinetida</taxon>
        <taxon>Adinetidae</taxon>
        <taxon>Adineta</taxon>
    </lineage>
</organism>
<gene>
    <name evidence="11" type="ORF">XAT740_LOCUS3236</name>
</gene>
<name>A0A813TAK5_ADIRI</name>
<dbReference type="InterPro" id="IPR013083">
    <property type="entry name" value="Znf_RING/FYVE/PHD"/>
</dbReference>
<feature type="domain" description="OTU" evidence="9">
    <location>
        <begin position="382"/>
        <end position="511"/>
    </location>
</feature>
<evidence type="ECO:0000259" key="9">
    <source>
        <dbReference type="PROSITE" id="PS50802"/>
    </source>
</evidence>
<dbReference type="PROSITE" id="PS51873">
    <property type="entry name" value="TRIAD"/>
    <property type="match status" value="1"/>
</dbReference>
<dbReference type="CDD" id="cd20335">
    <property type="entry name" value="BRcat_RBR"/>
    <property type="match status" value="1"/>
</dbReference>
<evidence type="ECO:0000313" key="11">
    <source>
        <dbReference type="EMBL" id="CAF0806332.1"/>
    </source>
</evidence>
<sequence>MLTKLLSMVTPKEASTSPFYKQRQGECSICSDNETLVNISKKCTHLAGCCAPCITQSITTDINSKGLYVFRCPLPACNVKFEPEEYYHLLDQRLISIIDNLLLHRVLEADEEFRWCKSSKGCGAGQLVSNHKHLLGYYTCHACDQMLCFRHSIEWHKGYTCDEFDKERAENNELASDVTILVHTKKCPNESCGTPIMKHEGCDVMTCCRFGTHACGESKGDCDHGGRNYCGQRFCWLKHNGSRSMDSAVVHRSCLVLTLRMSSKSDSLPTEKIVDTDPQSSNLLEVNKCEDKAIEGSIIEPSCEGIRERVELLGDLLKIDKLNSISDVYDEMAQILANIERNQRLQVGPDGECLLQLATAAKSNRNIDLYNFDNEIQRQFGLYSVEVIGDGSCAFRAILISGMKKPDRSYKELREQAIQQVLQNVLYYSTVLRPGETASEKEIEAWATSMADPYTYADELANIALADRYHVQLVIFRAGELLTVINPRDEHVECTAFLVNVGTHYKALVSRNELDDAQRNSERLHKSSE</sequence>
<evidence type="ECO:0000256" key="5">
    <source>
        <dbReference type="ARBA" id="ARBA00022737"/>
    </source>
</evidence>
<keyword evidence="8" id="KW-0862">Zinc</keyword>
<evidence type="ECO:0000256" key="2">
    <source>
        <dbReference type="ARBA" id="ARBA00012251"/>
    </source>
</evidence>
<dbReference type="Gene3D" id="3.90.70.80">
    <property type="match status" value="1"/>
</dbReference>
<reference evidence="11" key="1">
    <citation type="submission" date="2021-02" db="EMBL/GenBank/DDBJ databases">
        <authorList>
            <person name="Nowell W R."/>
        </authorList>
    </citation>
    <scope>NUCLEOTIDE SEQUENCE</scope>
</reference>
<evidence type="ECO:0000256" key="8">
    <source>
        <dbReference type="ARBA" id="ARBA00022833"/>
    </source>
</evidence>
<keyword evidence="4" id="KW-0479">Metal-binding</keyword>
<accession>A0A813TAK5</accession>
<dbReference type="InterPro" id="IPR031127">
    <property type="entry name" value="E3_UB_ligase_RBR"/>
</dbReference>
<dbReference type="InterPro" id="IPR044066">
    <property type="entry name" value="TRIAD_supradom"/>
</dbReference>
<evidence type="ECO:0000256" key="7">
    <source>
        <dbReference type="ARBA" id="ARBA00022786"/>
    </source>
</evidence>
<dbReference type="EC" id="2.3.2.31" evidence="2"/>
<dbReference type="GO" id="GO:0008270">
    <property type="term" value="F:zinc ion binding"/>
    <property type="evidence" value="ECO:0007669"/>
    <property type="project" value="UniProtKB-KW"/>
</dbReference>
<dbReference type="InterPro" id="IPR038765">
    <property type="entry name" value="Papain-like_cys_pep_sf"/>
</dbReference>
<comment type="catalytic activity">
    <reaction evidence="1">
        <text>[E2 ubiquitin-conjugating enzyme]-S-ubiquitinyl-L-cysteine + [acceptor protein]-L-lysine = [E2 ubiquitin-conjugating enzyme]-L-cysteine + [acceptor protein]-N(6)-ubiquitinyl-L-lysine.</text>
        <dbReference type="EC" id="2.3.2.31"/>
    </reaction>
</comment>
<feature type="domain" description="RING-type" evidence="10">
    <location>
        <begin position="23"/>
        <end position="243"/>
    </location>
</feature>
<evidence type="ECO:0000256" key="6">
    <source>
        <dbReference type="ARBA" id="ARBA00022771"/>
    </source>
</evidence>
<dbReference type="CDD" id="cd22744">
    <property type="entry name" value="OTU"/>
    <property type="match status" value="1"/>
</dbReference>
<dbReference type="SUPFAM" id="SSF57850">
    <property type="entry name" value="RING/U-box"/>
    <property type="match status" value="2"/>
</dbReference>
<evidence type="ECO:0000259" key="10">
    <source>
        <dbReference type="PROSITE" id="PS51873"/>
    </source>
</evidence>
<dbReference type="EMBL" id="CAJNOR010000121">
    <property type="protein sequence ID" value="CAF0806332.1"/>
    <property type="molecule type" value="Genomic_DNA"/>
</dbReference>
<evidence type="ECO:0000256" key="1">
    <source>
        <dbReference type="ARBA" id="ARBA00001798"/>
    </source>
</evidence>
<keyword evidence="5" id="KW-0677">Repeat</keyword>
<dbReference type="GO" id="GO:0016567">
    <property type="term" value="P:protein ubiquitination"/>
    <property type="evidence" value="ECO:0007669"/>
    <property type="project" value="InterPro"/>
</dbReference>
<dbReference type="SUPFAM" id="SSF54001">
    <property type="entry name" value="Cysteine proteinases"/>
    <property type="match status" value="1"/>
</dbReference>
<keyword evidence="7" id="KW-0833">Ubl conjugation pathway</keyword>
<evidence type="ECO:0000256" key="3">
    <source>
        <dbReference type="ARBA" id="ARBA00022679"/>
    </source>
</evidence>
<keyword evidence="6" id="KW-0863">Zinc-finger</keyword>
<dbReference type="InterPro" id="IPR003323">
    <property type="entry name" value="OTU_dom"/>
</dbReference>
<proteinExistence type="predicted"/>
<dbReference type="InterPro" id="IPR002867">
    <property type="entry name" value="IBR_dom"/>
</dbReference>
<keyword evidence="3" id="KW-0808">Transferase</keyword>
<dbReference type="AlphaFoldDB" id="A0A813TAK5"/>
<dbReference type="Pfam" id="PF01485">
    <property type="entry name" value="IBR"/>
    <property type="match status" value="1"/>
</dbReference>
<comment type="caution">
    <text evidence="11">The sequence shown here is derived from an EMBL/GenBank/DDBJ whole genome shotgun (WGS) entry which is preliminary data.</text>
</comment>
<dbReference type="GO" id="GO:0061630">
    <property type="term" value="F:ubiquitin protein ligase activity"/>
    <property type="evidence" value="ECO:0007669"/>
    <property type="project" value="UniProtKB-EC"/>
</dbReference>
<evidence type="ECO:0000256" key="4">
    <source>
        <dbReference type="ARBA" id="ARBA00022723"/>
    </source>
</evidence>
<dbReference type="Gene3D" id="3.30.40.10">
    <property type="entry name" value="Zinc/RING finger domain, C3HC4 (zinc finger)"/>
    <property type="match status" value="1"/>
</dbReference>
<dbReference type="Proteomes" id="UP000663828">
    <property type="component" value="Unassembled WGS sequence"/>
</dbReference>
<evidence type="ECO:0000313" key="12">
    <source>
        <dbReference type="Proteomes" id="UP000663828"/>
    </source>
</evidence>
<dbReference type="PANTHER" id="PTHR11685">
    <property type="entry name" value="RBR FAMILY RING FINGER AND IBR DOMAIN-CONTAINING"/>
    <property type="match status" value="1"/>
</dbReference>